<evidence type="ECO:0000313" key="4">
    <source>
        <dbReference type="Proteomes" id="UP001432180"/>
    </source>
</evidence>
<reference evidence="3 4" key="1">
    <citation type="journal article" date="2023" name="Microorganisms">
        <title>Thiorhodovibrio frisius and Trv. litoralis spp. nov., Two Novel Members from a Clade of Fastidious Purple Sulfur Bacteria That Exhibit Unique Red-Shifted Light-Harvesting Capabilities.</title>
        <authorList>
            <person name="Methner A."/>
            <person name="Kuzyk S.B."/>
            <person name="Petersen J."/>
            <person name="Bauer S."/>
            <person name="Brinkmann H."/>
            <person name="Sichau K."/>
            <person name="Wanner G."/>
            <person name="Wolf J."/>
            <person name="Neumann-Schaal M."/>
            <person name="Henke P."/>
            <person name="Tank M."/>
            <person name="Sproer C."/>
            <person name="Bunk B."/>
            <person name="Overmann J."/>
        </authorList>
    </citation>
    <scope>NUCLEOTIDE SEQUENCE [LARGE SCALE GENOMIC DNA]</scope>
    <source>
        <strain evidence="3 4">DSM 6702</strain>
    </source>
</reference>
<keyword evidence="4" id="KW-1185">Reference proteome</keyword>
<dbReference type="Proteomes" id="UP001432180">
    <property type="component" value="Chromosome"/>
</dbReference>
<gene>
    <name evidence="3" type="ORF">Thiowin_00646</name>
</gene>
<sequence length="82" mass="9202">MNSQPVPIPEFSEAIPTMRHQRGTRCRPSAVAVLDDQGRFLAPCKPARARQLITLGRAWLLSAEPPRIQLTYKPQQEAPDQP</sequence>
<dbReference type="InterPro" id="IPR025938">
    <property type="entry name" value="RRXRR_dom"/>
</dbReference>
<proteinExistence type="predicted"/>
<dbReference type="RefSeq" id="WP_328986284.1">
    <property type="nucleotide sequence ID" value="NZ_CP121472.1"/>
</dbReference>
<evidence type="ECO:0000313" key="3">
    <source>
        <dbReference type="EMBL" id="WPL15729.1"/>
    </source>
</evidence>
<protein>
    <recommendedName>
        <fullName evidence="2">RRXRR domain-containing protein</fullName>
    </recommendedName>
</protein>
<feature type="region of interest" description="Disordered" evidence="1">
    <location>
        <begin position="1"/>
        <end position="23"/>
    </location>
</feature>
<organism evidence="3 4">
    <name type="scientific">Thiorhodovibrio winogradskyi</name>
    <dbReference type="NCBI Taxonomy" id="77007"/>
    <lineage>
        <taxon>Bacteria</taxon>
        <taxon>Pseudomonadati</taxon>
        <taxon>Pseudomonadota</taxon>
        <taxon>Gammaproteobacteria</taxon>
        <taxon>Chromatiales</taxon>
        <taxon>Chromatiaceae</taxon>
        <taxon>Thiorhodovibrio</taxon>
    </lineage>
</organism>
<evidence type="ECO:0000256" key="1">
    <source>
        <dbReference type="SAM" id="MobiDB-lite"/>
    </source>
</evidence>
<accession>A0ABZ0S5C8</accession>
<name>A0ABZ0S5C8_9GAMM</name>
<evidence type="ECO:0000259" key="2">
    <source>
        <dbReference type="Pfam" id="PF14239"/>
    </source>
</evidence>
<feature type="domain" description="RRXRR" evidence="2">
    <location>
        <begin position="31"/>
        <end position="78"/>
    </location>
</feature>
<dbReference type="Pfam" id="PF14239">
    <property type="entry name" value="RRXRR"/>
    <property type="match status" value="1"/>
</dbReference>
<dbReference type="EMBL" id="CP121472">
    <property type="protein sequence ID" value="WPL15729.1"/>
    <property type="molecule type" value="Genomic_DNA"/>
</dbReference>